<evidence type="ECO:0008006" key="3">
    <source>
        <dbReference type="Google" id="ProtNLM"/>
    </source>
</evidence>
<organism evidence="1 2">
    <name type="scientific">Modicisalibacter luteus</name>
    <dbReference type="NCBI Taxonomy" id="453962"/>
    <lineage>
        <taxon>Bacteria</taxon>
        <taxon>Pseudomonadati</taxon>
        <taxon>Pseudomonadota</taxon>
        <taxon>Gammaproteobacteria</taxon>
        <taxon>Oceanospirillales</taxon>
        <taxon>Halomonadaceae</taxon>
        <taxon>Modicisalibacter</taxon>
    </lineage>
</organism>
<keyword evidence="2" id="KW-1185">Reference proteome</keyword>
<dbReference type="RefSeq" id="WP_019018257.1">
    <property type="nucleotide sequence ID" value="NZ_BMXD01000001.1"/>
</dbReference>
<comment type="caution">
    <text evidence="1">The sequence shown here is derived from an EMBL/GenBank/DDBJ whole genome shotgun (WGS) entry which is preliminary data.</text>
</comment>
<gene>
    <name evidence="1" type="ORF">ACFOEI_12925</name>
</gene>
<accession>A0ABV7M3Z0</accession>
<proteinExistence type="predicted"/>
<evidence type="ECO:0000313" key="1">
    <source>
        <dbReference type="EMBL" id="MFC3292957.1"/>
    </source>
</evidence>
<dbReference type="Proteomes" id="UP001595640">
    <property type="component" value="Unassembled WGS sequence"/>
</dbReference>
<evidence type="ECO:0000313" key="2">
    <source>
        <dbReference type="Proteomes" id="UP001595640"/>
    </source>
</evidence>
<name>A0ABV7M3Z0_9GAMM</name>
<dbReference type="EMBL" id="JBHRUH010000031">
    <property type="protein sequence ID" value="MFC3292957.1"/>
    <property type="molecule type" value="Genomic_DNA"/>
</dbReference>
<reference evidence="2" key="1">
    <citation type="journal article" date="2019" name="Int. J. Syst. Evol. Microbiol.">
        <title>The Global Catalogue of Microorganisms (GCM) 10K type strain sequencing project: providing services to taxonomists for standard genome sequencing and annotation.</title>
        <authorList>
            <consortium name="The Broad Institute Genomics Platform"/>
            <consortium name="The Broad Institute Genome Sequencing Center for Infectious Disease"/>
            <person name="Wu L."/>
            <person name="Ma J."/>
        </authorList>
    </citation>
    <scope>NUCLEOTIDE SEQUENCE [LARGE SCALE GENOMIC DNA]</scope>
    <source>
        <strain evidence="2">KCTC 12847</strain>
    </source>
</reference>
<protein>
    <recommendedName>
        <fullName evidence="3">Transposase</fullName>
    </recommendedName>
</protein>
<sequence>MFNLSREVTCPHCSAINRWEGNDPQPEDELTCLRCRRFITSHEDYIHSLVKQEVSRTMQRYAYRSVSRDLSLLKLALMDAPRPSVETLSY</sequence>